<dbReference type="InterPro" id="IPR012334">
    <property type="entry name" value="Pectin_lyas_fold"/>
</dbReference>
<keyword evidence="5 8" id="KW-0378">Hydrolase</keyword>
<comment type="caution">
    <text evidence="10">The sequence shown here is derived from an EMBL/GenBank/DDBJ whole genome shotgun (WGS) entry which is preliminary data.</text>
</comment>
<evidence type="ECO:0000256" key="4">
    <source>
        <dbReference type="ARBA" id="ARBA00022525"/>
    </source>
</evidence>
<keyword evidence="3" id="KW-0134">Cell wall</keyword>
<evidence type="ECO:0000256" key="2">
    <source>
        <dbReference type="ARBA" id="ARBA00008834"/>
    </source>
</evidence>
<evidence type="ECO:0000313" key="10">
    <source>
        <dbReference type="EMBL" id="RVW57820.1"/>
    </source>
</evidence>
<evidence type="ECO:0000256" key="3">
    <source>
        <dbReference type="ARBA" id="ARBA00022512"/>
    </source>
</evidence>
<proteinExistence type="inferred from homology"/>
<dbReference type="PANTHER" id="PTHR31375">
    <property type="match status" value="1"/>
</dbReference>
<dbReference type="Pfam" id="PF00295">
    <property type="entry name" value="Glyco_hydro_28"/>
    <property type="match status" value="1"/>
</dbReference>
<dbReference type="Gene3D" id="2.160.20.10">
    <property type="entry name" value="Single-stranded right-handed beta-helix, Pectin lyase-like"/>
    <property type="match status" value="2"/>
</dbReference>
<dbReference type="GO" id="GO:0005975">
    <property type="term" value="P:carbohydrate metabolic process"/>
    <property type="evidence" value="ECO:0007669"/>
    <property type="project" value="InterPro"/>
</dbReference>
<dbReference type="GO" id="GO:0004650">
    <property type="term" value="F:polygalacturonase activity"/>
    <property type="evidence" value="ECO:0007669"/>
    <property type="project" value="InterPro"/>
</dbReference>
<gene>
    <name evidence="10" type="primary">PGA3_2</name>
    <name evidence="10" type="ORF">CK203_115937</name>
</gene>
<dbReference type="InterPro" id="IPR000743">
    <property type="entry name" value="Glyco_hydro_28"/>
</dbReference>
<dbReference type="EMBL" id="QGNW01001017">
    <property type="protein sequence ID" value="RVW57820.1"/>
    <property type="molecule type" value="Genomic_DNA"/>
</dbReference>
<feature type="chain" id="PRO_5019103834" evidence="9">
    <location>
        <begin position="28"/>
        <end position="342"/>
    </location>
</feature>
<reference evidence="10 11" key="1">
    <citation type="journal article" date="2018" name="PLoS Genet.">
        <title>Population sequencing reveals clonal diversity and ancestral inbreeding in the grapevine cultivar Chardonnay.</title>
        <authorList>
            <person name="Roach M.J."/>
            <person name="Johnson D.L."/>
            <person name="Bohlmann J."/>
            <person name="van Vuuren H.J."/>
            <person name="Jones S.J."/>
            <person name="Pretorius I.S."/>
            <person name="Schmidt S.A."/>
            <person name="Borneman A.R."/>
        </authorList>
    </citation>
    <scope>NUCLEOTIDE SEQUENCE [LARGE SCALE GENOMIC DNA]</scope>
    <source>
        <strain evidence="11">cv. Chardonnay</strain>
        <tissue evidence="10">Leaf</tissue>
    </source>
</reference>
<comment type="subcellular location">
    <subcellularLocation>
        <location evidence="1">Secreted</location>
        <location evidence="1">Cell wall</location>
    </subcellularLocation>
</comment>
<dbReference type="AlphaFoldDB" id="A0A438FDL6"/>
<dbReference type="InterPro" id="IPR006626">
    <property type="entry name" value="PbH1"/>
</dbReference>
<dbReference type="Proteomes" id="UP000288805">
    <property type="component" value="Unassembled WGS sequence"/>
</dbReference>
<evidence type="ECO:0000256" key="6">
    <source>
        <dbReference type="ARBA" id="ARBA00023295"/>
    </source>
</evidence>
<dbReference type="SUPFAM" id="SSF51126">
    <property type="entry name" value="Pectin lyase-like"/>
    <property type="match status" value="1"/>
</dbReference>
<evidence type="ECO:0000256" key="9">
    <source>
        <dbReference type="SAM" id="SignalP"/>
    </source>
</evidence>
<keyword evidence="4" id="KW-0964">Secreted</keyword>
<organism evidence="10 11">
    <name type="scientific">Vitis vinifera</name>
    <name type="common">Grape</name>
    <dbReference type="NCBI Taxonomy" id="29760"/>
    <lineage>
        <taxon>Eukaryota</taxon>
        <taxon>Viridiplantae</taxon>
        <taxon>Streptophyta</taxon>
        <taxon>Embryophyta</taxon>
        <taxon>Tracheophyta</taxon>
        <taxon>Spermatophyta</taxon>
        <taxon>Magnoliopsida</taxon>
        <taxon>eudicotyledons</taxon>
        <taxon>Gunneridae</taxon>
        <taxon>Pentapetalae</taxon>
        <taxon>rosids</taxon>
        <taxon>Vitales</taxon>
        <taxon>Vitaceae</taxon>
        <taxon>Viteae</taxon>
        <taxon>Vitis</taxon>
    </lineage>
</organism>
<protein>
    <submittedName>
        <fullName evidence="10">Exopolygalacturonase clone GBGE184</fullName>
    </submittedName>
</protein>
<keyword evidence="6 8" id="KW-0326">Glycosidase</keyword>
<comment type="similarity">
    <text evidence="2 8">Belongs to the glycosyl hydrolase 28 family.</text>
</comment>
<evidence type="ECO:0000313" key="11">
    <source>
        <dbReference type="Proteomes" id="UP000288805"/>
    </source>
</evidence>
<evidence type="ECO:0000256" key="1">
    <source>
        <dbReference type="ARBA" id="ARBA00004191"/>
    </source>
</evidence>
<name>A0A438FDL6_VITVI</name>
<keyword evidence="7" id="KW-0961">Cell wall biogenesis/degradation</keyword>
<sequence length="342" mass="37438">MMAWRSDFLVFCMLMFFLVSTSSVVLGKPAVLNVKDYGAVADGKTDNSRAFLEAWEAACEQQGTSVITVPRGGKYYFSQSLTYWIKFGYVDYLTIAGLANLYGGGPSAWPYKGCGQGQECLQVVPHDLTLSDIRTTAPHDSPNTDGVHIAVSERVKILDSTFNTGDDCVAIFSGSKDVNISRSICGPGHGFSIGSMGKFPDEDPITKINIRNCTISHTDNGFRIKTWAVSSYPTFASDITVQDVMMDNVRNPIIIDQHYCPREVESQVQIKNLQIKRIWGTSTTETAVNLQCSSQKPCQGVELEDILLLFRNPEGGELQPAVSSCAYVVGSSRGKQVPKPCI</sequence>
<dbReference type="InterPro" id="IPR011050">
    <property type="entry name" value="Pectin_lyase_fold/virulence"/>
</dbReference>
<evidence type="ECO:0000256" key="5">
    <source>
        <dbReference type="ARBA" id="ARBA00022801"/>
    </source>
</evidence>
<evidence type="ECO:0000256" key="8">
    <source>
        <dbReference type="RuleBase" id="RU361169"/>
    </source>
</evidence>
<dbReference type="GO" id="GO:0071555">
    <property type="term" value="P:cell wall organization"/>
    <property type="evidence" value="ECO:0007669"/>
    <property type="project" value="UniProtKB-KW"/>
</dbReference>
<evidence type="ECO:0000256" key="7">
    <source>
        <dbReference type="ARBA" id="ARBA00023316"/>
    </source>
</evidence>
<accession>A0A438FDL6</accession>
<keyword evidence="9" id="KW-0732">Signal</keyword>
<feature type="signal peptide" evidence="9">
    <location>
        <begin position="1"/>
        <end position="27"/>
    </location>
</feature>
<dbReference type="SMART" id="SM00710">
    <property type="entry name" value="PbH1"/>
    <property type="match status" value="5"/>
</dbReference>